<dbReference type="EMBL" id="DXBM01000043">
    <property type="protein sequence ID" value="HIZ46311.1"/>
    <property type="molecule type" value="Genomic_DNA"/>
</dbReference>
<accession>A0A9D2JE02</accession>
<sequence length="174" mass="18244">MGVGERVEFMVRPGVPMGHVTGVPYLCALGVAEALGARLRWPFAVVSATGEPVAGVRARAGYDDEGVFVACEIAPLGEEGLDAAALERAARERLGAWAEDVSSGRAAAGPLAPVLGDYFDVLLGMGERVEVLRGGRVIGEGSLAGVDVWGRATVRLDDARELEIAPEQAELRYV</sequence>
<proteinExistence type="predicted"/>
<reference evidence="1" key="1">
    <citation type="journal article" date="2021" name="PeerJ">
        <title>Extensive microbial diversity within the chicken gut microbiome revealed by metagenomics and culture.</title>
        <authorList>
            <person name="Gilroy R."/>
            <person name="Ravi A."/>
            <person name="Getino M."/>
            <person name="Pursley I."/>
            <person name="Horton D.L."/>
            <person name="Alikhan N.F."/>
            <person name="Baker D."/>
            <person name="Gharbi K."/>
            <person name="Hall N."/>
            <person name="Watson M."/>
            <person name="Adriaenssens E.M."/>
            <person name="Foster-Nyarko E."/>
            <person name="Jarju S."/>
            <person name="Secka A."/>
            <person name="Antonio M."/>
            <person name="Oren A."/>
            <person name="Chaudhuri R.R."/>
            <person name="La Ragione R."/>
            <person name="Hildebrand F."/>
            <person name="Pallen M.J."/>
        </authorList>
    </citation>
    <scope>NUCLEOTIDE SEQUENCE</scope>
    <source>
        <strain evidence="1">ChiHjej12B11-14209</strain>
    </source>
</reference>
<evidence type="ECO:0000313" key="2">
    <source>
        <dbReference type="Proteomes" id="UP000824062"/>
    </source>
</evidence>
<gene>
    <name evidence="1" type="ORF">IAA19_04755</name>
</gene>
<name>A0A9D2JE02_9ACTN</name>
<dbReference type="Proteomes" id="UP000824062">
    <property type="component" value="Unassembled WGS sequence"/>
</dbReference>
<organism evidence="1 2">
    <name type="scientific">Candidatus Olsenella pullistercoris</name>
    <dbReference type="NCBI Taxonomy" id="2838712"/>
    <lineage>
        <taxon>Bacteria</taxon>
        <taxon>Bacillati</taxon>
        <taxon>Actinomycetota</taxon>
        <taxon>Coriobacteriia</taxon>
        <taxon>Coriobacteriales</taxon>
        <taxon>Atopobiaceae</taxon>
        <taxon>Olsenella</taxon>
    </lineage>
</organism>
<evidence type="ECO:0000313" key="1">
    <source>
        <dbReference type="EMBL" id="HIZ46311.1"/>
    </source>
</evidence>
<dbReference type="AlphaFoldDB" id="A0A9D2JE02"/>
<comment type="caution">
    <text evidence="1">The sequence shown here is derived from an EMBL/GenBank/DDBJ whole genome shotgun (WGS) entry which is preliminary data.</text>
</comment>
<reference evidence="1" key="2">
    <citation type="submission" date="2021-04" db="EMBL/GenBank/DDBJ databases">
        <authorList>
            <person name="Gilroy R."/>
        </authorList>
    </citation>
    <scope>NUCLEOTIDE SEQUENCE</scope>
    <source>
        <strain evidence="1">ChiHjej12B11-14209</strain>
    </source>
</reference>
<protein>
    <submittedName>
        <fullName evidence="1">Uncharacterized protein</fullName>
    </submittedName>
</protein>